<organism evidence="2 3">
    <name type="scientific">Priestia flexa</name>
    <dbReference type="NCBI Taxonomy" id="86664"/>
    <lineage>
        <taxon>Bacteria</taxon>
        <taxon>Bacillati</taxon>
        <taxon>Bacillota</taxon>
        <taxon>Bacilli</taxon>
        <taxon>Bacillales</taxon>
        <taxon>Bacillaceae</taxon>
        <taxon>Priestia</taxon>
    </lineage>
</organism>
<feature type="transmembrane region" description="Helical" evidence="1">
    <location>
        <begin position="33"/>
        <end position="52"/>
    </location>
</feature>
<accession>A0A8I1SNB1</accession>
<reference evidence="2" key="1">
    <citation type="submission" date="2020-12" db="EMBL/GenBank/DDBJ databases">
        <title>PHA producing bacteria isolated from mangrove.</title>
        <authorList>
            <person name="Zheng W."/>
            <person name="Yu S."/>
            <person name="Huang Y."/>
        </authorList>
    </citation>
    <scope>NUCLEOTIDE SEQUENCE</scope>
    <source>
        <strain evidence="2">GN22-4</strain>
    </source>
</reference>
<feature type="transmembrane region" description="Helical" evidence="1">
    <location>
        <begin position="6"/>
        <end position="26"/>
    </location>
</feature>
<sequence>MFEETRIIFGDYNILFFALMFSIHYFLSTRTKVYWGAILPVLYTVYCGWIIVTNSITHYIGVTIFMLLGLFMLLAEWGTGRDTVKKKHENELKKMQSQDI</sequence>
<feature type="transmembrane region" description="Helical" evidence="1">
    <location>
        <begin position="58"/>
        <end position="77"/>
    </location>
</feature>
<proteinExistence type="predicted"/>
<gene>
    <name evidence="2" type="ORF">JF537_11575</name>
</gene>
<dbReference type="Proteomes" id="UP000664578">
    <property type="component" value="Unassembled WGS sequence"/>
</dbReference>
<keyword evidence="1" id="KW-0472">Membrane</keyword>
<evidence type="ECO:0000313" key="2">
    <source>
        <dbReference type="EMBL" id="MBN8252214.1"/>
    </source>
</evidence>
<comment type="caution">
    <text evidence="2">The sequence shown here is derived from an EMBL/GenBank/DDBJ whole genome shotgun (WGS) entry which is preliminary data.</text>
</comment>
<dbReference type="EMBL" id="JAEMWV010000005">
    <property type="protein sequence ID" value="MBN8252214.1"/>
    <property type="molecule type" value="Genomic_DNA"/>
</dbReference>
<keyword evidence="1" id="KW-1133">Transmembrane helix</keyword>
<keyword evidence="1" id="KW-0812">Transmembrane</keyword>
<name>A0A8I1SNB1_9BACI</name>
<dbReference type="RefSeq" id="WP_206782675.1">
    <property type="nucleotide sequence ID" value="NZ_CP060274.1"/>
</dbReference>
<dbReference type="AlphaFoldDB" id="A0A8I1SNB1"/>
<protein>
    <submittedName>
        <fullName evidence="2">Uncharacterized protein</fullName>
    </submittedName>
</protein>
<dbReference type="GeneID" id="93682661"/>
<evidence type="ECO:0000256" key="1">
    <source>
        <dbReference type="SAM" id="Phobius"/>
    </source>
</evidence>
<evidence type="ECO:0000313" key="3">
    <source>
        <dbReference type="Proteomes" id="UP000664578"/>
    </source>
</evidence>